<keyword evidence="1" id="KW-0812">Transmembrane</keyword>
<dbReference type="CDD" id="cd00093">
    <property type="entry name" value="HTH_XRE"/>
    <property type="match status" value="1"/>
</dbReference>
<dbReference type="InterPro" id="IPR001387">
    <property type="entry name" value="Cro/C1-type_HTH"/>
</dbReference>
<accession>A0ABW3SXN1</accession>
<organism evidence="3 4">
    <name type="scientific">Phenylobacterium conjunctum</name>
    <dbReference type="NCBI Taxonomy" id="1298959"/>
    <lineage>
        <taxon>Bacteria</taxon>
        <taxon>Pseudomonadati</taxon>
        <taxon>Pseudomonadota</taxon>
        <taxon>Alphaproteobacteria</taxon>
        <taxon>Caulobacterales</taxon>
        <taxon>Caulobacteraceae</taxon>
        <taxon>Phenylobacterium</taxon>
    </lineage>
</organism>
<dbReference type="InterPro" id="IPR010982">
    <property type="entry name" value="Lambda_DNA-bd_dom_sf"/>
</dbReference>
<comment type="caution">
    <text evidence="3">The sequence shown here is derived from an EMBL/GenBank/DDBJ whole genome shotgun (WGS) entry which is preliminary data.</text>
</comment>
<sequence>MKTAREFRGLSLQDVADQTRIRRAYLAAIEEMRLDELPSRPFTIGYVRAYATALGLDAEAAVERFKADEPAPDEPLRAPVGVRRDGDPRLMTMVVLGLLLIGAVVLWNVAQRAMNEQAPPPSTAPANVAATVATASGPVSLGAPLPAPVESTTPTPYVTPGLEAAAAASGSADAVDAVRKAAAKNPQAEAVDPNARPMPQVFAPDGAVYGAPANASVVTLQARKPTSLIVRGADGSVYFARQLAAGEAYRAPTLKGVTADVVEAGAVQAFVAGQSRGLLPVGLNSVTKLAATAPAPVVAPVAPAAPAITPAKPTTAAPR</sequence>
<dbReference type="Gene3D" id="1.10.260.40">
    <property type="entry name" value="lambda repressor-like DNA-binding domains"/>
    <property type="match status" value="1"/>
</dbReference>
<dbReference type="PROSITE" id="PS50943">
    <property type="entry name" value="HTH_CROC1"/>
    <property type="match status" value="1"/>
</dbReference>
<evidence type="ECO:0000313" key="3">
    <source>
        <dbReference type="EMBL" id="MFD1189423.1"/>
    </source>
</evidence>
<dbReference type="RefSeq" id="WP_377352283.1">
    <property type="nucleotide sequence ID" value="NZ_JBHTLQ010000004.1"/>
</dbReference>
<evidence type="ECO:0000259" key="2">
    <source>
        <dbReference type="PROSITE" id="PS50943"/>
    </source>
</evidence>
<keyword evidence="1" id="KW-1133">Transmembrane helix</keyword>
<evidence type="ECO:0000256" key="1">
    <source>
        <dbReference type="SAM" id="Phobius"/>
    </source>
</evidence>
<proteinExistence type="predicted"/>
<reference evidence="4" key="1">
    <citation type="journal article" date="2019" name="Int. J. Syst. Evol. Microbiol.">
        <title>The Global Catalogue of Microorganisms (GCM) 10K type strain sequencing project: providing services to taxonomists for standard genome sequencing and annotation.</title>
        <authorList>
            <consortium name="The Broad Institute Genomics Platform"/>
            <consortium name="The Broad Institute Genome Sequencing Center for Infectious Disease"/>
            <person name="Wu L."/>
            <person name="Ma J."/>
        </authorList>
    </citation>
    <scope>NUCLEOTIDE SEQUENCE [LARGE SCALE GENOMIC DNA]</scope>
    <source>
        <strain evidence="4">CCUG 55074</strain>
    </source>
</reference>
<dbReference type="EMBL" id="JBHTLQ010000004">
    <property type="protein sequence ID" value="MFD1189423.1"/>
    <property type="molecule type" value="Genomic_DNA"/>
</dbReference>
<name>A0ABW3SXN1_9CAUL</name>
<feature type="domain" description="HTH cro/C1-type" evidence="2">
    <location>
        <begin position="1"/>
        <end position="30"/>
    </location>
</feature>
<feature type="transmembrane region" description="Helical" evidence="1">
    <location>
        <begin position="90"/>
        <end position="110"/>
    </location>
</feature>
<dbReference type="PANTHER" id="PTHR34475:SF1">
    <property type="entry name" value="CYTOSKELETON PROTEIN RODZ"/>
    <property type="match status" value="1"/>
</dbReference>
<dbReference type="InterPro" id="IPR050400">
    <property type="entry name" value="Bact_Cytoskel_RodZ"/>
</dbReference>
<dbReference type="Proteomes" id="UP001597216">
    <property type="component" value="Unassembled WGS sequence"/>
</dbReference>
<dbReference type="Pfam" id="PF13413">
    <property type="entry name" value="HTH_25"/>
    <property type="match status" value="1"/>
</dbReference>
<protein>
    <submittedName>
        <fullName evidence="3">Helix-turn-helix domain-containing protein</fullName>
    </submittedName>
</protein>
<gene>
    <name evidence="3" type="ORF">ACFQ27_02435</name>
</gene>
<keyword evidence="4" id="KW-1185">Reference proteome</keyword>
<keyword evidence="1" id="KW-0472">Membrane</keyword>
<dbReference type="PANTHER" id="PTHR34475">
    <property type="match status" value="1"/>
</dbReference>
<evidence type="ECO:0000313" key="4">
    <source>
        <dbReference type="Proteomes" id="UP001597216"/>
    </source>
</evidence>